<proteinExistence type="inferred from homology"/>
<evidence type="ECO:0000256" key="2">
    <source>
        <dbReference type="ARBA" id="ARBA00022857"/>
    </source>
</evidence>
<sequence>MSTTKVVIITGAAQGIGRGIAQQLAKDGFALVLADVAAARSKLDAVVVEVEAAGARAIGLECDVRRKGEVDALVTAATDAFGRLDVMVANAGIAPTDTFLDITPEMYDNLYAINVRGVLFCYQAAARQFISQGWGGKLIAACSVSGFDTQLHKTAYCSTKFAVRSLNQGASREFGKHGITANVYCPGTVNTDMWRAMDEANLADDGKPAPGVLTQRKVDATPLGRIAEPEDVARLVSFLAGPASDFVSGQAIQVCVRGAEYVT</sequence>
<name>A0AAF1BLS3_9TREE</name>
<organism evidence="4 5">
    <name type="scientific">Vanrija pseudolonga</name>
    <dbReference type="NCBI Taxonomy" id="143232"/>
    <lineage>
        <taxon>Eukaryota</taxon>
        <taxon>Fungi</taxon>
        <taxon>Dikarya</taxon>
        <taxon>Basidiomycota</taxon>
        <taxon>Agaricomycotina</taxon>
        <taxon>Tremellomycetes</taxon>
        <taxon>Trichosporonales</taxon>
        <taxon>Trichosporonaceae</taxon>
        <taxon>Vanrija</taxon>
    </lineage>
</organism>
<dbReference type="Gene3D" id="3.40.50.720">
    <property type="entry name" value="NAD(P)-binding Rossmann-like Domain"/>
    <property type="match status" value="1"/>
</dbReference>
<comment type="similarity">
    <text evidence="1 3">Belongs to the short-chain dehydrogenases/reductases (SDR) family.</text>
</comment>
<dbReference type="PRINTS" id="PR00081">
    <property type="entry name" value="GDHRDH"/>
</dbReference>
<dbReference type="PRINTS" id="PR00080">
    <property type="entry name" value="SDRFAMILY"/>
</dbReference>
<dbReference type="SUPFAM" id="SSF51735">
    <property type="entry name" value="NAD(P)-binding Rossmann-fold domains"/>
    <property type="match status" value="1"/>
</dbReference>
<dbReference type="GO" id="GO:0006633">
    <property type="term" value="P:fatty acid biosynthetic process"/>
    <property type="evidence" value="ECO:0007669"/>
    <property type="project" value="TreeGrafter"/>
</dbReference>
<keyword evidence="5" id="KW-1185">Reference proteome</keyword>
<reference evidence="4" key="1">
    <citation type="submission" date="2023-10" db="EMBL/GenBank/DDBJ databases">
        <authorList>
            <person name="Noh H."/>
        </authorList>
    </citation>
    <scope>NUCLEOTIDE SEQUENCE</scope>
    <source>
        <strain evidence="4">DUCC4014</strain>
    </source>
</reference>
<dbReference type="Proteomes" id="UP000827549">
    <property type="component" value="Chromosome 7"/>
</dbReference>
<evidence type="ECO:0000313" key="5">
    <source>
        <dbReference type="Proteomes" id="UP000827549"/>
    </source>
</evidence>
<dbReference type="GO" id="GO:0016616">
    <property type="term" value="F:oxidoreductase activity, acting on the CH-OH group of donors, NAD or NADP as acceptor"/>
    <property type="evidence" value="ECO:0007669"/>
    <property type="project" value="TreeGrafter"/>
</dbReference>
<keyword evidence="2" id="KW-0521">NADP</keyword>
<dbReference type="EMBL" id="CP086720">
    <property type="protein sequence ID" value="WOO86261.1"/>
    <property type="molecule type" value="Genomic_DNA"/>
</dbReference>
<dbReference type="Pfam" id="PF00106">
    <property type="entry name" value="adh_short"/>
    <property type="match status" value="1"/>
</dbReference>
<dbReference type="PANTHER" id="PTHR42760">
    <property type="entry name" value="SHORT-CHAIN DEHYDROGENASES/REDUCTASES FAMILY MEMBER"/>
    <property type="match status" value="1"/>
</dbReference>
<evidence type="ECO:0000256" key="1">
    <source>
        <dbReference type="ARBA" id="ARBA00006484"/>
    </source>
</evidence>
<dbReference type="InterPro" id="IPR020904">
    <property type="entry name" value="Sc_DH/Rdtase_CS"/>
</dbReference>
<dbReference type="GeneID" id="87812906"/>
<dbReference type="GO" id="GO:0048038">
    <property type="term" value="F:quinone binding"/>
    <property type="evidence" value="ECO:0007669"/>
    <property type="project" value="TreeGrafter"/>
</dbReference>
<dbReference type="AlphaFoldDB" id="A0AAF1BLS3"/>
<dbReference type="FunFam" id="3.40.50.720:FF:000084">
    <property type="entry name" value="Short-chain dehydrogenase reductase"/>
    <property type="match status" value="1"/>
</dbReference>
<gene>
    <name evidence="4" type="primary">budC_1</name>
    <name evidence="4" type="ORF">LOC62_07G009745</name>
</gene>
<accession>A0AAF1BLS3</accession>
<dbReference type="InterPro" id="IPR036291">
    <property type="entry name" value="NAD(P)-bd_dom_sf"/>
</dbReference>
<dbReference type="PANTHER" id="PTHR42760:SF121">
    <property type="entry name" value="3-OXOACYL-(ACYL-CARRIER-PROTEIN) REDUCTASE"/>
    <property type="match status" value="1"/>
</dbReference>
<dbReference type="PROSITE" id="PS00061">
    <property type="entry name" value="ADH_SHORT"/>
    <property type="match status" value="1"/>
</dbReference>
<evidence type="ECO:0000256" key="3">
    <source>
        <dbReference type="RuleBase" id="RU000363"/>
    </source>
</evidence>
<dbReference type="InterPro" id="IPR002347">
    <property type="entry name" value="SDR_fam"/>
</dbReference>
<dbReference type="RefSeq" id="XP_062632287.1">
    <property type="nucleotide sequence ID" value="XM_062776303.1"/>
</dbReference>
<protein>
    <submittedName>
        <fullName evidence="4">Diacetyl reductase [(S)-acetoin forming]</fullName>
    </submittedName>
</protein>
<evidence type="ECO:0000313" key="4">
    <source>
        <dbReference type="EMBL" id="WOO86261.1"/>
    </source>
</evidence>